<evidence type="ECO:0000256" key="6">
    <source>
        <dbReference type="RuleBase" id="RU004914"/>
    </source>
</evidence>
<dbReference type="GO" id="GO:1990961">
    <property type="term" value="P:xenobiotic detoxification by transmembrane export across the plasma membrane"/>
    <property type="evidence" value="ECO:0007669"/>
    <property type="project" value="InterPro"/>
</dbReference>
<dbReference type="InterPro" id="IPR045069">
    <property type="entry name" value="MATE_euk"/>
</dbReference>
<proteinExistence type="inferred from homology"/>
<dbReference type="GO" id="GO:0042910">
    <property type="term" value="F:xenobiotic transmembrane transporter activity"/>
    <property type="evidence" value="ECO:0007669"/>
    <property type="project" value="InterPro"/>
</dbReference>
<evidence type="ECO:0000256" key="4">
    <source>
        <dbReference type="ARBA" id="ARBA00022989"/>
    </source>
</evidence>
<dbReference type="CDD" id="cd13132">
    <property type="entry name" value="MATE_eukaryotic"/>
    <property type="match status" value="1"/>
</dbReference>
<feature type="transmembrane region" description="Helical" evidence="6">
    <location>
        <begin position="208"/>
        <end position="232"/>
    </location>
</feature>
<comment type="subcellular location">
    <subcellularLocation>
        <location evidence="1">Membrane</location>
        <topology evidence="1">Multi-pass membrane protein</topology>
    </subcellularLocation>
</comment>
<evidence type="ECO:0000256" key="3">
    <source>
        <dbReference type="ARBA" id="ARBA00022692"/>
    </source>
</evidence>
<dbReference type="EMBL" id="CAUYUE010000009">
    <property type="protein sequence ID" value="CAK0783734.1"/>
    <property type="molecule type" value="Genomic_DNA"/>
</dbReference>
<comment type="caution">
    <text evidence="7">The sequence shown here is derived from an EMBL/GenBank/DDBJ whole genome shotgun (WGS) entry which is preliminary data.</text>
</comment>
<evidence type="ECO:0000256" key="1">
    <source>
        <dbReference type="ARBA" id="ARBA00004141"/>
    </source>
</evidence>
<feature type="transmembrane region" description="Helical" evidence="6">
    <location>
        <begin position="441"/>
        <end position="462"/>
    </location>
</feature>
<keyword evidence="3 6" id="KW-0812">Transmembrane</keyword>
<comment type="similarity">
    <text evidence="2 6">Belongs to the multi antimicrobial extrusion (MATE) (TC 2.A.66.1) family.</text>
</comment>
<evidence type="ECO:0000256" key="5">
    <source>
        <dbReference type="ARBA" id="ARBA00023136"/>
    </source>
</evidence>
<feature type="transmembrane region" description="Helical" evidence="6">
    <location>
        <begin position="109"/>
        <end position="129"/>
    </location>
</feature>
<dbReference type="InterPro" id="IPR002528">
    <property type="entry name" value="MATE_fam"/>
</dbReference>
<gene>
    <name evidence="7" type="ORF">CVIRNUC_006933</name>
</gene>
<name>A0AAV1I8P4_9CHLO</name>
<protein>
    <recommendedName>
        <fullName evidence="6">Protein DETOXIFICATION</fullName>
    </recommendedName>
    <alternativeName>
        <fullName evidence="6">Multidrug and toxic compound extrusion protein</fullName>
    </alternativeName>
</protein>
<feature type="transmembrane region" description="Helical" evidence="6">
    <location>
        <begin position="336"/>
        <end position="359"/>
    </location>
</feature>
<keyword evidence="5 6" id="KW-0472">Membrane</keyword>
<reference evidence="7 8" key="1">
    <citation type="submission" date="2023-10" db="EMBL/GenBank/DDBJ databases">
        <authorList>
            <person name="Maclean D."/>
            <person name="Macfadyen A."/>
        </authorList>
    </citation>
    <scope>NUCLEOTIDE SEQUENCE [LARGE SCALE GENOMIC DNA]</scope>
</reference>
<dbReference type="Pfam" id="PF01554">
    <property type="entry name" value="MatE"/>
    <property type="match status" value="2"/>
</dbReference>
<feature type="transmembrane region" description="Helical" evidence="6">
    <location>
        <begin position="149"/>
        <end position="166"/>
    </location>
</feature>
<dbReference type="GO" id="GO:0016020">
    <property type="term" value="C:membrane"/>
    <property type="evidence" value="ECO:0007669"/>
    <property type="project" value="UniProtKB-SubCell"/>
</dbReference>
<dbReference type="GO" id="GO:0015297">
    <property type="term" value="F:antiporter activity"/>
    <property type="evidence" value="ECO:0007669"/>
    <property type="project" value="InterPro"/>
</dbReference>
<keyword evidence="8" id="KW-1185">Reference proteome</keyword>
<keyword evidence="4 6" id="KW-1133">Transmembrane helix</keyword>
<feature type="transmembrane region" description="Helical" evidence="6">
    <location>
        <begin position="40"/>
        <end position="60"/>
    </location>
</feature>
<dbReference type="PANTHER" id="PTHR11206">
    <property type="entry name" value="MULTIDRUG RESISTANCE PROTEIN"/>
    <property type="match status" value="1"/>
</dbReference>
<evidence type="ECO:0000256" key="2">
    <source>
        <dbReference type="ARBA" id="ARBA00010199"/>
    </source>
</evidence>
<dbReference type="NCBIfam" id="TIGR00797">
    <property type="entry name" value="matE"/>
    <property type="match status" value="1"/>
</dbReference>
<dbReference type="Proteomes" id="UP001314263">
    <property type="component" value="Unassembled WGS sequence"/>
</dbReference>
<sequence>MCLRAHDTQDALLEDEQTTKHVWRDYATEASRVSRLGGPISLQAALVFISSLVSLAFAGHLGKLSLSQAVLALSAYNITGVSMLLGLASGMETLCSQAYGAGNYMALGLVLQQALIISNLVFLAILALWTQAGPLLLLAGQEPEIVEGAVMYLQLSAPALWCYVMAECLKRYLLAQGIVTPATIVTACSAALAPLYNWLLVDVYDVGLAGAALANDAVQATVLVGLAVYVLARDHCIKGTPQQTWPGWSVKCFHGWWSYLKLALPSVGACCLEWWLYEGLILMAGWFPNADVAVAAMGVGFNTTALTYTISLGVGGAASTRVGHELGSGKPKRAQLAATTVIGLEVMLMVVVVILGIALRDVWGYLFTSDPEVIDAIEYILPLVFLSEIGDGLNGVCGGVMRGAGRQLLASIENLITYWVLGLPLAILLGVHFNFGVEGLWWALCITTSVQGLAMLITVSAFDWQAEAKRALLLLEQHDRAVEGEGEALLDGAVVPQEERPGGQGNFAQAV</sequence>
<dbReference type="AlphaFoldDB" id="A0AAV1I8P4"/>
<evidence type="ECO:0000313" key="7">
    <source>
        <dbReference type="EMBL" id="CAK0783734.1"/>
    </source>
</evidence>
<organism evidence="7 8">
    <name type="scientific">Coccomyxa viridis</name>
    <dbReference type="NCBI Taxonomy" id="1274662"/>
    <lineage>
        <taxon>Eukaryota</taxon>
        <taxon>Viridiplantae</taxon>
        <taxon>Chlorophyta</taxon>
        <taxon>core chlorophytes</taxon>
        <taxon>Trebouxiophyceae</taxon>
        <taxon>Trebouxiophyceae incertae sedis</taxon>
        <taxon>Coccomyxaceae</taxon>
        <taxon>Coccomyxa</taxon>
    </lineage>
</organism>
<accession>A0AAV1I8P4</accession>
<feature type="transmembrane region" description="Helical" evidence="6">
    <location>
        <begin position="173"/>
        <end position="196"/>
    </location>
</feature>
<feature type="transmembrane region" description="Helical" evidence="6">
    <location>
        <begin position="416"/>
        <end position="435"/>
    </location>
</feature>
<feature type="transmembrane region" description="Helical" evidence="6">
    <location>
        <begin position="379"/>
        <end position="404"/>
    </location>
</feature>
<feature type="transmembrane region" description="Helical" evidence="6">
    <location>
        <begin position="66"/>
        <end position="88"/>
    </location>
</feature>
<evidence type="ECO:0000313" key="8">
    <source>
        <dbReference type="Proteomes" id="UP001314263"/>
    </source>
</evidence>